<protein>
    <submittedName>
        <fullName evidence="1">Uncharacterized protein</fullName>
    </submittedName>
</protein>
<name>A0A0F9ACK7_9ZZZZ</name>
<dbReference type="AlphaFoldDB" id="A0A0F9ACK7"/>
<reference evidence="1" key="1">
    <citation type="journal article" date="2015" name="Nature">
        <title>Complex archaea that bridge the gap between prokaryotes and eukaryotes.</title>
        <authorList>
            <person name="Spang A."/>
            <person name="Saw J.H."/>
            <person name="Jorgensen S.L."/>
            <person name="Zaremba-Niedzwiedzka K."/>
            <person name="Martijn J."/>
            <person name="Lind A.E."/>
            <person name="van Eijk R."/>
            <person name="Schleper C."/>
            <person name="Guy L."/>
            <person name="Ettema T.J."/>
        </authorList>
    </citation>
    <scope>NUCLEOTIDE SEQUENCE</scope>
</reference>
<sequence length="72" mass="8210">MNRDEHVEWCKQRAYEYLDRGDVTQAFASMGSDLNKHPDTEGHPGMQMGIMLLAGGHLSSDHEMRKFINGFN</sequence>
<accession>A0A0F9ACK7</accession>
<proteinExistence type="predicted"/>
<organism evidence="1">
    <name type="scientific">marine sediment metagenome</name>
    <dbReference type="NCBI Taxonomy" id="412755"/>
    <lineage>
        <taxon>unclassified sequences</taxon>
        <taxon>metagenomes</taxon>
        <taxon>ecological metagenomes</taxon>
    </lineage>
</organism>
<dbReference type="EMBL" id="LAZR01058425">
    <property type="protein sequence ID" value="KKK69921.1"/>
    <property type="molecule type" value="Genomic_DNA"/>
</dbReference>
<evidence type="ECO:0000313" key="1">
    <source>
        <dbReference type="EMBL" id="KKK69921.1"/>
    </source>
</evidence>
<gene>
    <name evidence="1" type="ORF">LCGC14_2929220</name>
</gene>
<comment type="caution">
    <text evidence="1">The sequence shown here is derived from an EMBL/GenBank/DDBJ whole genome shotgun (WGS) entry which is preliminary data.</text>
</comment>